<keyword evidence="3" id="KW-1185">Reference proteome</keyword>
<organism evidence="2 3">
    <name type="scientific">Nocardioides lentus</name>
    <dbReference type="NCBI Taxonomy" id="338077"/>
    <lineage>
        <taxon>Bacteria</taxon>
        <taxon>Bacillati</taxon>
        <taxon>Actinomycetota</taxon>
        <taxon>Actinomycetes</taxon>
        <taxon>Propionibacteriales</taxon>
        <taxon>Nocardioidaceae</taxon>
        <taxon>Nocardioides</taxon>
    </lineage>
</organism>
<dbReference type="Gene3D" id="2.40.380.10">
    <property type="entry name" value="FomD-like"/>
    <property type="match status" value="1"/>
</dbReference>
<feature type="domain" description="DUF402" evidence="1">
    <location>
        <begin position="64"/>
        <end position="152"/>
    </location>
</feature>
<dbReference type="SUPFAM" id="SSF159234">
    <property type="entry name" value="FomD-like"/>
    <property type="match status" value="1"/>
</dbReference>
<evidence type="ECO:0000313" key="2">
    <source>
        <dbReference type="EMBL" id="GAA1920443.1"/>
    </source>
</evidence>
<comment type="caution">
    <text evidence="2">The sequence shown here is derived from an EMBL/GenBank/DDBJ whole genome shotgun (WGS) entry which is preliminary data.</text>
</comment>
<gene>
    <name evidence="2" type="ORF">GCM10009737_22480</name>
</gene>
<evidence type="ECO:0000313" key="3">
    <source>
        <dbReference type="Proteomes" id="UP001501612"/>
    </source>
</evidence>
<dbReference type="Pfam" id="PF04167">
    <property type="entry name" value="DUF402"/>
    <property type="match status" value="1"/>
</dbReference>
<dbReference type="EMBL" id="BAAAMY010000005">
    <property type="protein sequence ID" value="GAA1920443.1"/>
    <property type="molecule type" value="Genomic_DNA"/>
</dbReference>
<reference evidence="3" key="1">
    <citation type="journal article" date="2019" name="Int. J. Syst. Evol. Microbiol.">
        <title>The Global Catalogue of Microorganisms (GCM) 10K type strain sequencing project: providing services to taxonomists for standard genome sequencing and annotation.</title>
        <authorList>
            <consortium name="The Broad Institute Genomics Platform"/>
            <consortium name="The Broad Institute Genome Sequencing Center for Infectious Disease"/>
            <person name="Wu L."/>
            <person name="Ma J."/>
        </authorList>
    </citation>
    <scope>NUCLEOTIDE SEQUENCE [LARGE SCALE GENOMIC DNA]</scope>
    <source>
        <strain evidence="3">JCM 14046</strain>
    </source>
</reference>
<dbReference type="RefSeq" id="WP_344007188.1">
    <property type="nucleotide sequence ID" value="NZ_BAAAMY010000005.1"/>
</dbReference>
<evidence type="ECO:0000259" key="1">
    <source>
        <dbReference type="Pfam" id="PF04167"/>
    </source>
</evidence>
<name>A0ABP5ATA7_9ACTN</name>
<protein>
    <recommendedName>
        <fullName evidence="1">DUF402 domain-containing protein</fullName>
    </recommendedName>
</protein>
<dbReference type="Proteomes" id="UP001501612">
    <property type="component" value="Unassembled WGS sequence"/>
</dbReference>
<dbReference type="InterPro" id="IPR007295">
    <property type="entry name" value="DUF402"/>
</dbReference>
<proteinExistence type="predicted"/>
<sequence length="170" mass="18344">MRGRTRDRVRVRMSKWDGTPHWAFDAVVLGDDEHGTWLGTPAGTRFARPGAAYEQAAARVHLVGDAWCLPSFCSPGAPMAVYVDVSTPPDLDGGLLEAIDLDLDVVRGWTGRTWVDDEDEFAAHRVSQGYPPAVVDAALTSSEQVLAAVRAGLPPYDGTARSWLARVQAG</sequence>
<dbReference type="InterPro" id="IPR035930">
    <property type="entry name" value="FomD-like_sf"/>
</dbReference>
<accession>A0ABP5ATA7</accession>